<dbReference type="PANTHER" id="PTHR30349:SF62">
    <property type="entry name" value="TYPE 1 FIMBRIAE REGULATORY PROTEIN FIMB-RELATED"/>
    <property type="match status" value="1"/>
</dbReference>
<keyword evidence="6" id="KW-0233">DNA recombination</keyword>
<dbReference type="Gene3D" id="1.10.443.10">
    <property type="entry name" value="Intergrase catalytic core"/>
    <property type="match status" value="1"/>
</dbReference>
<comment type="caution">
    <text evidence="8">The sequence shown here is derived from an EMBL/GenBank/DDBJ whole genome shotgun (WGS) entry which is preliminary data.</text>
</comment>
<evidence type="ECO:0000256" key="2">
    <source>
        <dbReference type="ARBA" id="ARBA00022558"/>
    </source>
</evidence>
<comment type="similarity">
    <text evidence="1">Belongs to the 'phage' integrase family.</text>
</comment>
<dbReference type="PROSITE" id="PS51898">
    <property type="entry name" value="TYR_RECOMBINASE"/>
    <property type="match status" value="1"/>
</dbReference>
<evidence type="ECO:0000256" key="1">
    <source>
        <dbReference type="ARBA" id="ARBA00008857"/>
    </source>
</evidence>
<feature type="domain" description="Tyr recombinase" evidence="7">
    <location>
        <begin position="2"/>
        <end position="187"/>
    </location>
</feature>
<dbReference type="GO" id="GO:0015074">
    <property type="term" value="P:DNA integration"/>
    <property type="evidence" value="ECO:0007669"/>
    <property type="project" value="UniProtKB-KW"/>
</dbReference>
<evidence type="ECO:0000256" key="5">
    <source>
        <dbReference type="ARBA" id="ARBA00023163"/>
    </source>
</evidence>
<evidence type="ECO:0000256" key="4">
    <source>
        <dbReference type="ARBA" id="ARBA00023015"/>
    </source>
</evidence>
<evidence type="ECO:0000256" key="6">
    <source>
        <dbReference type="ARBA" id="ARBA00023172"/>
    </source>
</evidence>
<gene>
    <name evidence="8" type="primary">xerC_3</name>
    <name evidence="8" type="ORF">ERS137939_02345</name>
</gene>
<dbReference type="InterPro" id="IPR013762">
    <property type="entry name" value="Integrase-like_cat_sf"/>
</dbReference>
<protein>
    <submittedName>
        <fullName evidence="8">Site-specific tyrosine recombinase XerC</fullName>
    </submittedName>
</protein>
<evidence type="ECO:0000313" key="8">
    <source>
        <dbReference type="EMBL" id="CNF76339.1"/>
    </source>
</evidence>
<evidence type="ECO:0000313" key="9">
    <source>
        <dbReference type="Proteomes" id="UP000041356"/>
    </source>
</evidence>
<keyword evidence="2" id="KW-1029">Fimbrium biogenesis</keyword>
<dbReference type="NCBIfam" id="NF007371">
    <property type="entry name" value="PRK09871.1"/>
    <property type="match status" value="1"/>
</dbReference>
<dbReference type="InterPro" id="IPR011010">
    <property type="entry name" value="DNA_brk_join_enz"/>
</dbReference>
<accession>A0A9P1V7A6</accession>
<dbReference type="SUPFAM" id="SSF56349">
    <property type="entry name" value="DNA breaking-rejoining enzymes"/>
    <property type="match status" value="1"/>
</dbReference>
<keyword evidence="4" id="KW-0805">Transcription regulation</keyword>
<keyword evidence="5" id="KW-0804">Transcription</keyword>
<dbReference type="InterPro" id="IPR050090">
    <property type="entry name" value="Tyrosine_recombinase_XerCD"/>
</dbReference>
<dbReference type="RefSeq" id="WP_050131127.1">
    <property type="nucleotide sequence ID" value="NZ_CPZF01000005.1"/>
</dbReference>
<dbReference type="NCBIfam" id="NF007370">
    <property type="entry name" value="PRK09870.1"/>
    <property type="match status" value="1"/>
</dbReference>
<dbReference type="GO" id="GO:0006310">
    <property type="term" value="P:DNA recombination"/>
    <property type="evidence" value="ECO:0007669"/>
    <property type="project" value="UniProtKB-KW"/>
</dbReference>
<name>A0A9P1V7A6_YEREN</name>
<dbReference type="PANTHER" id="PTHR30349">
    <property type="entry name" value="PHAGE INTEGRASE-RELATED"/>
    <property type="match status" value="1"/>
</dbReference>
<dbReference type="Proteomes" id="UP000041356">
    <property type="component" value="Unassembled WGS sequence"/>
</dbReference>
<proteinExistence type="inferred from homology"/>
<evidence type="ECO:0000256" key="3">
    <source>
        <dbReference type="ARBA" id="ARBA00022908"/>
    </source>
</evidence>
<reference evidence="8 9" key="1">
    <citation type="submission" date="2015-03" db="EMBL/GenBank/DDBJ databases">
        <authorList>
            <consortium name="Pathogen Informatics"/>
            <person name="Murphy D."/>
        </authorList>
    </citation>
    <scope>NUCLEOTIDE SEQUENCE [LARGE SCALE GENOMIC DNA]</scope>
    <source>
        <strain evidence="8 9">IP27818</strain>
    </source>
</reference>
<sequence>MSTRKFLTHHEVSLLLQAALTSRHPERDSCMILLAFLHGLRVSELLSLRLADLELVSRKLCVRRLKNGFSTVHPLLAEEVKCLRSWLTARETIKSPAAEEEGDWLFISRSGRPLSRQRFYDLLAEAGKKAGLTVSVHPHMLRHGCGYALADNGIDTRLIQDYLGHRNIRHTVIYTASNSARFDRVWNRSKKRKKQLFDPNCKLPALNENFKKNTQYKQQSLE</sequence>
<dbReference type="EMBL" id="CPZF01000005">
    <property type="protein sequence ID" value="CNF76339.1"/>
    <property type="molecule type" value="Genomic_DNA"/>
</dbReference>
<organism evidence="8 9">
    <name type="scientific">Yersinia enterocolitica</name>
    <dbReference type="NCBI Taxonomy" id="630"/>
    <lineage>
        <taxon>Bacteria</taxon>
        <taxon>Pseudomonadati</taxon>
        <taxon>Pseudomonadota</taxon>
        <taxon>Gammaproteobacteria</taxon>
        <taxon>Enterobacterales</taxon>
        <taxon>Yersiniaceae</taxon>
        <taxon>Yersinia</taxon>
    </lineage>
</organism>
<dbReference type="InterPro" id="IPR002104">
    <property type="entry name" value="Integrase_catalytic"/>
</dbReference>
<dbReference type="Pfam" id="PF00589">
    <property type="entry name" value="Phage_integrase"/>
    <property type="match status" value="1"/>
</dbReference>
<dbReference type="AlphaFoldDB" id="A0A9P1V7A6"/>
<dbReference type="GO" id="GO:0003677">
    <property type="term" value="F:DNA binding"/>
    <property type="evidence" value="ECO:0007669"/>
    <property type="project" value="InterPro"/>
</dbReference>
<evidence type="ECO:0000259" key="7">
    <source>
        <dbReference type="PROSITE" id="PS51898"/>
    </source>
</evidence>
<keyword evidence="3" id="KW-0229">DNA integration</keyword>